<evidence type="ECO:0000313" key="2">
    <source>
        <dbReference type="Proteomes" id="UP000315947"/>
    </source>
</evidence>
<evidence type="ECO:0000313" key="1">
    <source>
        <dbReference type="EMBL" id="QDO84061.1"/>
    </source>
</evidence>
<dbReference type="EMBL" id="CP041614">
    <property type="protein sequence ID" value="QDO84061.1"/>
    <property type="molecule type" value="Genomic_DNA"/>
</dbReference>
<accession>A0ABX5WZ27</accession>
<reference evidence="1 2" key="1">
    <citation type="submission" date="2019-07" db="EMBL/GenBank/DDBJ databases">
        <title>Shewanella sp. YLB-06 whole genomic sequence.</title>
        <authorList>
            <person name="Yu L."/>
        </authorList>
    </citation>
    <scope>NUCLEOTIDE SEQUENCE [LARGE SCALE GENOMIC DNA]</scope>
    <source>
        <strain evidence="1 2">YLB-06</strain>
    </source>
</reference>
<name>A0ABX5WZ27_9GAMM</name>
<dbReference type="RefSeq" id="WP_144046427.1">
    <property type="nucleotide sequence ID" value="NZ_CP041614.1"/>
</dbReference>
<dbReference type="Proteomes" id="UP000315947">
    <property type="component" value="Chromosome"/>
</dbReference>
<keyword evidence="2" id="KW-1185">Reference proteome</keyword>
<proteinExistence type="predicted"/>
<sequence length="74" mass="8359">MMACNAICTLLNDDICMNLCVLALDPSQYYTDIQGEWCYVLHPSLVHPIAKVSMTDKVKIAELTAYISDFNRTE</sequence>
<organism evidence="1 2">
    <name type="scientific">Shewanella psychropiezotolerans</name>
    <dbReference type="NCBI Taxonomy" id="2593655"/>
    <lineage>
        <taxon>Bacteria</taxon>
        <taxon>Pseudomonadati</taxon>
        <taxon>Pseudomonadota</taxon>
        <taxon>Gammaproteobacteria</taxon>
        <taxon>Alteromonadales</taxon>
        <taxon>Shewanellaceae</taxon>
        <taxon>Shewanella</taxon>
    </lineage>
</organism>
<gene>
    <name evidence="1" type="ORF">FM037_13475</name>
</gene>
<protein>
    <submittedName>
        <fullName evidence="1">Uncharacterized protein</fullName>
    </submittedName>
</protein>